<feature type="transmembrane region" description="Helical" evidence="10">
    <location>
        <begin position="6"/>
        <end position="24"/>
    </location>
</feature>
<proteinExistence type="inferred from homology"/>
<dbReference type="InterPro" id="IPR020846">
    <property type="entry name" value="MFS_dom"/>
</dbReference>
<dbReference type="CDD" id="cd17356">
    <property type="entry name" value="MFS_HXT"/>
    <property type="match status" value="1"/>
</dbReference>
<evidence type="ECO:0000313" key="13">
    <source>
        <dbReference type="Proteomes" id="UP000054481"/>
    </source>
</evidence>
<dbReference type="GO" id="GO:0016020">
    <property type="term" value="C:membrane"/>
    <property type="evidence" value="ECO:0007669"/>
    <property type="project" value="UniProtKB-SubCell"/>
</dbReference>
<evidence type="ECO:0000256" key="7">
    <source>
        <dbReference type="ARBA" id="ARBA00023180"/>
    </source>
</evidence>
<dbReference type="OrthoDB" id="4142200at2759"/>
<feature type="region of interest" description="Disordered" evidence="9">
    <location>
        <begin position="518"/>
        <end position="546"/>
    </location>
</feature>
<dbReference type="PANTHER" id="PTHR48022:SF7">
    <property type="entry name" value="MAJOR FACILITATOR SUPERFAMILY (MFS) PROFILE DOMAIN-CONTAINING PROTEIN-RELATED"/>
    <property type="match status" value="1"/>
</dbReference>
<feature type="transmembrane region" description="Helical" evidence="10">
    <location>
        <begin position="312"/>
        <end position="335"/>
    </location>
</feature>
<evidence type="ECO:0000313" key="12">
    <source>
        <dbReference type="EMBL" id="KJZ77205.1"/>
    </source>
</evidence>
<comment type="similarity">
    <text evidence="2 8">Belongs to the major facilitator superfamily. Sugar transporter (TC 2.A.1.1) family.</text>
</comment>
<comment type="subcellular location">
    <subcellularLocation>
        <location evidence="1">Membrane</location>
        <topology evidence="1">Multi-pass membrane protein</topology>
    </subcellularLocation>
</comment>
<keyword evidence="6 10" id="KW-0472">Membrane</keyword>
<evidence type="ECO:0000256" key="6">
    <source>
        <dbReference type="ARBA" id="ARBA00023136"/>
    </source>
</evidence>
<dbReference type="InterPro" id="IPR003663">
    <property type="entry name" value="Sugar/inositol_transpt"/>
</dbReference>
<feature type="transmembrane region" description="Helical" evidence="10">
    <location>
        <begin position="435"/>
        <end position="452"/>
    </location>
</feature>
<sequence length="546" mass="59948">MPIGNIYVIAAVAVVGGGLFGFDISSMSAQLGEQAYKCYFNQGPHGPPFDDQLCSGPHELTQGGIVAAMAAGSWVGALVSGPLSDRAGRKMSIMVGCVIWTIGSLISCASQNIPMLAVGRVINGLSVGIESAQVPVYIAELSPPSKRGRFIGMQQWAITWGILIMYYISYGCSFIGEQTPFGYNVAAWRIPWGLQMIPAIFLFSMMIFLPESPRWLARKDRWEDCRAVLALVHAKGDLEHPFVAFELQDIKNMCEFERRHSNVTYLDLFKPQMINRTLIGLFTQIWSQLTGMNVMMYYVTNVFSMAGYTGNAGLLASSISYVINVFMTIPALLFVDRWGRRPTLLVGSVLMATWMYANAGILAVYGEVVPGGVDNVAAQSMRLTGAPAKGLIACTYLFVASFAPTWGPVSWIYPPELYPLRLRSKGVALSTSGNWAFNTALGLFVPVALANIKWKTYIVFAVFNTVAFFHVLFVFPETAGKTLEETEAMFEDPNGIKYIGTPAWKTRVTTKLVERAEHGDIEAKRGSEPRTSDIHGREEHGPAKMG</sequence>
<dbReference type="Gene3D" id="1.20.1250.20">
    <property type="entry name" value="MFS general substrate transporter like domains"/>
    <property type="match status" value="1"/>
</dbReference>
<keyword evidence="13" id="KW-1185">Reference proteome</keyword>
<keyword evidence="5 10" id="KW-1133">Transmembrane helix</keyword>
<evidence type="ECO:0000256" key="3">
    <source>
        <dbReference type="ARBA" id="ARBA00022448"/>
    </source>
</evidence>
<dbReference type="NCBIfam" id="TIGR00879">
    <property type="entry name" value="SP"/>
    <property type="match status" value="1"/>
</dbReference>
<dbReference type="InterPro" id="IPR005828">
    <property type="entry name" value="MFS_sugar_transport-like"/>
</dbReference>
<gene>
    <name evidence="12" type="ORF">HIM_03526</name>
</gene>
<organism evidence="12 13">
    <name type="scientific">Hirsutella minnesotensis 3608</name>
    <dbReference type="NCBI Taxonomy" id="1043627"/>
    <lineage>
        <taxon>Eukaryota</taxon>
        <taxon>Fungi</taxon>
        <taxon>Dikarya</taxon>
        <taxon>Ascomycota</taxon>
        <taxon>Pezizomycotina</taxon>
        <taxon>Sordariomycetes</taxon>
        <taxon>Hypocreomycetidae</taxon>
        <taxon>Hypocreales</taxon>
        <taxon>Ophiocordycipitaceae</taxon>
        <taxon>Hirsutella</taxon>
    </lineage>
</organism>
<dbReference type="PROSITE" id="PS50850">
    <property type="entry name" value="MFS"/>
    <property type="match status" value="1"/>
</dbReference>
<evidence type="ECO:0000256" key="1">
    <source>
        <dbReference type="ARBA" id="ARBA00004141"/>
    </source>
</evidence>
<dbReference type="PROSITE" id="PS00217">
    <property type="entry name" value="SUGAR_TRANSPORT_2"/>
    <property type="match status" value="1"/>
</dbReference>
<name>A0A0F7ZQG4_9HYPO</name>
<dbReference type="PRINTS" id="PR00171">
    <property type="entry name" value="SUGRTRNSPORT"/>
</dbReference>
<feature type="transmembrane region" description="Helical" evidence="10">
    <location>
        <begin position="278"/>
        <end position="300"/>
    </location>
</feature>
<feature type="domain" description="Major facilitator superfamily (MFS) profile" evidence="11">
    <location>
        <begin position="9"/>
        <end position="479"/>
    </location>
</feature>
<keyword evidence="7" id="KW-0325">Glycoprotein</keyword>
<keyword evidence="3 8" id="KW-0813">Transport</keyword>
<evidence type="ECO:0000256" key="8">
    <source>
        <dbReference type="RuleBase" id="RU003346"/>
    </source>
</evidence>
<accession>A0A0F7ZQG4</accession>
<feature type="transmembrane region" description="Helical" evidence="10">
    <location>
        <begin position="458"/>
        <end position="475"/>
    </location>
</feature>
<keyword evidence="4 10" id="KW-0812">Transmembrane</keyword>
<protein>
    <recommendedName>
        <fullName evidence="11">Major facilitator superfamily (MFS) profile domain-containing protein</fullName>
    </recommendedName>
</protein>
<dbReference type="AlphaFoldDB" id="A0A0F7ZQG4"/>
<dbReference type="FunFam" id="1.20.1250.20:FF:000026">
    <property type="entry name" value="MFS quinate transporter QutD"/>
    <property type="match status" value="1"/>
</dbReference>
<dbReference type="InterPro" id="IPR050360">
    <property type="entry name" value="MFS_Sugar_Transporters"/>
</dbReference>
<evidence type="ECO:0000256" key="4">
    <source>
        <dbReference type="ARBA" id="ARBA00022692"/>
    </source>
</evidence>
<evidence type="ECO:0000256" key="10">
    <source>
        <dbReference type="SAM" id="Phobius"/>
    </source>
</evidence>
<dbReference type="PANTHER" id="PTHR48022">
    <property type="entry name" value="PLASTIDIC GLUCOSE TRANSPORTER 4"/>
    <property type="match status" value="1"/>
</dbReference>
<feature type="transmembrane region" description="Helical" evidence="10">
    <location>
        <begin position="344"/>
        <end position="365"/>
    </location>
</feature>
<evidence type="ECO:0000256" key="2">
    <source>
        <dbReference type="ARBA" id="ARBA00010992"/>
    </source>
</evidence>
<dbReference type="EMBL" id="KQ030508">
    <property type="protein sequence ID" value="KJZ77205.1"/>
    <property type="molecule type" value="Genomic_DNA"/>
</dbReference>
<dbReference type="InterPro" id="IPR005829">
    <property type="entry name" value="Sugar_transporter_CS"/>
</dbReference>
<dbReference type="Proteomes" id="UP000054481">
    <property type="component" value="Unassembled WGS sequence"/>
</dbReference>
<dbReference type="GO" id="GO:0005351">
    <property type="term" value="F:carbohydrate:proton symporter activity"/>
    <property type="evidence" value="ECO:0007669"/>
    <property type="project" value="TreeGrafter"/>
</dbReference>
<dbReference type="InterPro" id="IPR036259">
    <property type="entry name" value="MFS_trans_sf"/>
</dbReference>
<reference evidence="12 13" key="1">
    <citation type="journal article" date="2014" name="Genome Biol. Evol.">
        <title>Comparative genomics and transcriptomics analyses reveal divergent lifestyle features of nematode endoparasitic fungus Hirsutella minnesotensis.</title>
        <authorList>
            <person name="Lai Y."/>
            <person name="Liu K."/>
            <person name="Zhang X."/>
            <person name="Zhang X."/>
            <person name="Li K."/>
            <person name="Wang N."/>
            <person name="Shu C."/>
            <person name="Wu Y."/>
            <person name="Wang C."/>
            <person name="Bushley K.E."/>
            <person name="Xiang M."/>
            <person name="Liu X."/>
        </authorList>
    </citation>
    <scope>NUCLEOTIDE SEQUENCE [LARGE SCALE GENOMIC DNA]</scope>
    <source>
        <strain evidence="12 13">3608</strain>
    </source>
</reference>
<feature type="transmembrane region" description="Helical" evidence="10">
    <location>
        <begin position="390"/>
        <end position="414"/>
    </location>
</feature>
<dbReference type="SUPFAM" id="SSF103473">
    <property type="entry name" value="MFS general substrate transporter"/>
    <property type="match status" value="1"/>
</dbReference>
<dbReference type="PROSITE" id="PS00216">
    <property type="entry name" value="SUGAR_TRANSPORT_1"/>
    <property type="match status" value="2"/>
</dbReference>
<feature type="transmembrane region" description="Helical" evidence="10">
    <location>
        <begin position="188"/>
        <end position="209"/>
    </location>
</feature>
<evidence type="ECO:0000256" key="9">
    <source>
        <dbReference type="SAM" id="MobiDB-lite"/>
    </source>
</evidence>
<feature type="transmembrane region" description="Helical" evidence="10">
    <location>
        <begin position="156"/>
        <end position="176"/>
    </location>
</feature>
<evidence type="ECO:0000259" key="11">
    <source>
        <dbReference type="PROSITE" id="PS50850"/>
    </source>
</evidence>
<evidence type="ECO:0000256" key="5">
    <source>
        <dbReference type="ARBA" id="ARBA00022989"/>
    </source>
</evidence>
<dbReference type="Pfam" id="PF00083">
    <property type="entry name" value="Sugar_tr"/>
    <property type="match status" value="1"/>
</dbReference>